<comment type="caution">
    <text evidence="1">The sequence shown here is derived from an EMBL/GenBank/DDBJ whole genome shotgun (WGS) entry which is preliminary data.</text>
</comment>
<evidence type="ECO:0000313" key="1">
    <source>
        <dbReference type="EMBL" id="MBB5345861.1"/>
    </source>
</evidence>
<name>A0A7W8JD62_9BACT</name>
<proteinExistence type="predicted"/>
<reference evidence="1 2" key="1">
    <citation type="submission" date="2020-08" db="EMBL/GenBank/DDBJ databases">
        <title>Genomic Encyclopedia of Type Strains, Phase IV (KMG-V): Genome sequencing to study the core and pangenomes of soil and plant-associated prokaryotes.</title>
        <authorList>
            <person name="Whitman W."/>
        </authorList>
    </citation>
    <scope>NUCLEOTIDE SEQUENCE [LARGE SCALE GENOMIC DNA]</scope>
    <source>
        <strain evidence="1 2">M8US30</strain>
    </source>
</reference>
<evidence type="ECO:0000313" key="2">
    <source>
        <dbReference type="Proteomes" id="UP000569092"/>
    </source>
</evidence>
<protein>
    <submittedName>
        <fullName evidence="1">Uncharacterized protein</fullName>
    </submittedName>
</protein>
<sequence>MAVSTVFFITTMQDTFIYDCTSRQVHLHDQAIAPSNVNKQYPLSTHCGSNASQVMGAVESNFAAFGNYSVGPLSVSFHQPAQMGAGSEIPITVGTFGVNQNMGVQVQSMSSSRMTFNTLPGGHLFFPGSITFSASDTGSAGINFNINLSGNFNGPINAAKYIAGGFAFENAQWNHFLAKVQAYCSLVP</sequence>
<dbReference type="EMBL" id="JACHDZ010000007">
    <property type="protein sequence ID" value="MBB5345861.1"/>
    <property type="molecule type" value="Genomic_DNA"/>
</dbReference>
<dbReference type="Proteomes" id="UP000569092">
    <property type="component" value="Unassembled WGS sequence"/>
</dbReference>
<dbReference type="AlphaFoldDB" id="A0A7W8JD62"/>
<accession>A0A7W8JD62</accession>
<organism evidence="1 2">
    <name type="scientific">Tunturiibacter lichenicola</name>
    <dbReference type="NCBI Taxonomy" id="2051959"/>
    <lineage>
        <taxon>Bacteria</taxon>
        <taxon>Pseudomonadati</taxon>
        <taxon>Acidobacteriota</taxon>
        <taxon>Terriglobia</taxon>
        <taxon>Terriglobales</taxon>
        <taxon>Acidobacteriaceae</taxon>
        <taxon>Tunturiibacter</taxon>
    </lineage>
</organism>
<gene>
    <name evidence="1" type="ORF">HDF10_003862</name>
</gene>